<evidence type="ECO:0000313" key="1">
    <source>
        <dbReference type="EMBL" id="AQN32371.1"/>
    </source>
</evidence>
<dbReference type="InterPro" id="IPR054438">
    <property type="entry name" value="Struct_cement_gp24/gp6"/>
</dbReference>
<keyword evidence="2" id="KW-1185">Reference proteome</keyword>
<dbReference type="Pfam" id="PF22758">
    <property type="entry name" value="Phage_cement"/>
    <property type="match status" value="1"/>
</dbReference>
<dbReference type="EMBL" id="KY398841">
    <property type="protein sequence ID" value="AQN32371.1"/>
    <property type="molecule type" value="Genomic_DNA"/>
</dbReference>
<organism evidence="1 2">
    <name type="scientific">Escherichia phage vB_EcoS_CEB_EC3a</name>
    <dbReference type="NCBI Taxonomy" id="1933774"/>
    <lineage>
        <taxon>Viruses</taxon>
        <taxon>Duplodnaviria</taxon>
        <taxon>Heunggongvirae</taxon>
        <taxon>Uroviricota</taxon>
        <taxon>Caudoviricetes</taxon>
        <taxon>Drexlerviridae</taxon>
        <taxon>Braunvirinae</taxon>
        <taxon>Loudonvirus</taxon>
        <taxon>Loudonvirus EC3a</taxon>
        <taxon>Guelphvirus EC3a</taxon>
    </lineage>
</organism>
<name>A0A1Q1PWA4_9CAUD</name>
<reference evidence="1 2" key="1">
    <citation type="submission" date="2016-12" db="EMBL/GenBank/DDBJ databases">
        <title>Clearing Escherichia coli biofilms with honey-phage combinations.</title>
        <authorList>
            <person name="Oliveira A."/>
            <person name="Ribeiro H."/>
            <person name="Melo L.D.R."/>
            <person name="Henriques A."/>
            <person name="Sillankorva S."/>
        </authorList>
    </citation>
    <scope>NUCLEOTIDE SEQUENCE [LARGE SCALE GENOMIC DNA]</scope>
</reference>
<evidence type="ECO:0000313" key="2">
    <source>
        <dbReference type="Proteomes" id="UP000224800"/>
    </source>
</evidence>
<accession>A0A1Q1PWA4</accession>
<dbReference type="Proteomes" id="UP000224800">
    <property type="component" value="Segment"/>
</dbReference>
<sequence>MAIRSVALAGMVSDTSLYNIDGACVVGGATAIPAGTVVGVTAAQPVDGHKVVGLPAVTGTPVKPYGVVVKSHYETPDGTARVNEAVNVMTHGRIWVRTSLTSAPAFGAPVLVSKKGLVEEAGAVATGWTFAGGYVSAYAGGADPIKQGESVDGALVEVQLIQSANSTVAA</sequence>
<gene>
    <name evidence="1" type="ORF">Ec3a_21</name>
</gene>
<proteinExistence type="predicted"/>
<protein>
    <submittedName>
        <fullName evidence="1">Uncharacterized protein</fullName>
    </submittedName>
</protein>